<evidence type="ECO:0000256" key="4">
    <source>
        <dbReference type="PIRSR" id="PIRSR606710-1"/>
    </source>
</evidence>
<keyword evidence="10" id="KW-1185">Reference proteome</keyword>
<proteinExistence type="inferred from homology"/>
<dbReference type="PANTHER" id="PTHR42812:SF2">
    <property type="entry name" value="XYLOSIDASE_ARABINOSIDASE"/>
    <property type="match status" value="1"/>
</dbReference>
<reference evidence="9 10" key="1">
    <citation type="journal article" date="2015" name="Stand. Genomic Sci.">
        <title>Genomic Encyclopedia of Bacterial and Archaeal Type Strains, Phase III: the genomes of soil and plant-associated and newly described type strains.</title>
        <authorList>
            <person name="Whitman W.B."/>
            <person name="Woyke T."/>
            <person name="Klenk H.P."/>
            <person name="Zhou Y."/>
            <person name="Lilburn T.G."/>
            <person name="Beck B.J."/>
            <person name="De Vos P."/>
            <person name="Vandamme P."/>
            <person name="Eisen J.A."/>
            <person name="Garrity G."/>
            <person name="Hugenholtz P."/>
            <person name="Kyrpides N.C."/>
        </authorList>
    </citation>
    <scope>NUCLEOTIDE SEQUENCE [LARGE SCALE GENOMIC DNA]</scope>
    <source>
        <strain evidence="9 10">CGMCC 1.10821</strain>
    </source>
</reference>
<evidence type="ECO:0000256" key="6">
    <source>
        <dbReference type="RuleBase" id="RU361187"/>
    </source>
</evidence>
<dbReference type="Gene3D" id="2.60.120.200">
    <property type="match status" value="1"/>
</dbReference>
<feature type="active site" description="Proton acceptor" evidence="4">
    <location>
        <position position="66"/>
    </location>
</feature>
<dbReference type="InterPro" id="IPR006710">
    <property type="entry name" value="Glyco_hydro_43"/>
</dbReference>
<keyword evidence="3 6" id="KW-0326">Glycosidase</keyword>
<accession>A0A562LDS1</accession>
<evidence type="ECO:0000256" key="5">
    <source>
        <dbReference type="PIRSR" id="PIRSR606710-2"/>
    </source>
</evidence>
<evidence type="ECO:0000256" key="2">
    <source>
        <dbReference type="ARBA" id="ARBA00022801"/>
    </source>
</evidence>
<dbReference type="PANTHER" id="PTHR42812">
    <property type="entry name" value="BETA-XYLOSIDASE"/>
    <property type="match status" value="1"/>
</dbReference>
<comment type="caution">
    <text evidence="9">The sequence shown here is derived from an EMBL/GenBank/DDBJ whole genome shotgun (WGS) entry which is preliminary data.</text>
</comment>
<dbReference type="CDD" id="cd09002">
    <property type="entry name" value="GH43_XYL-like"/>
    <property type="match status" value="1"/>
</dbReference>
<evidence type="ECO:0000256" key="7">
    <source>
        <dbReference type="SAM" id="SignalP"/>
    </source>
</evidence>
<dbReference type="EMBL" id="VLKN01000001">
    <property type="protein sequence ID" value="TWI05793.1"/>
    <property type="molecule type" value="Genomic_DNA"/>
</dbReference>
<protein>
    <submittedName>
        <fullName evidence="9">Xylan 1,4-beta-xylosidase</fullName>
    </submittedName>
</protein>
<dbReference type="InterPro" id="IPR051795">
    <property type="entry name" value="Glycosyl_Hydrlase_43"/>
</dbReference>
<evidence type="ECO:0000259" key="8">
    <source>
        <dbReference type="Pfam" id="PF17851"/>
    </source>
</evidence>
<dbReference type="Pfam" id="PF04616">
    <property type="entry name" value="Glyco_hydro_43"/>
    <property type="match status" value="1"/>
</dbReference>
<gene>
    <name evidence="9" type="ORF">IP90_00049</name>
</gene>
<dbReference type="SUPFAM" id="SSF49899">
    <property type="entry name" value="Concanavalin A-like lectins/glucanases"/>
    <property type="match status" value="1"/>
</dbReference>
<sequence>MMSSKTKRGGWLACALPVLSLLLFVVDASATEKAAPQWKRGIEHQRQADLGDGTFLNPVFAGDRPDPSVLKDGDDYYLTSSSFDAYPGLPIWHSRDLVNWQPLGHAITRNVGSIWAPDIVKHEGRYYIYFPARTGGTEGVTRSNYVVWADDIRGPWSEPVNLGLGKYIDPGHAVGEDGKRYLFLSGGDYVQLSDDGLRVVGEPKHVYDGWQYPETWDVEGYAQEGPKIHKRGEWYYMTTAVGGTAGPPTGHMVITARSKSIHGPWENSPHNPIVRTVDRSEPWWSRGHATVVEGTDGRWWMIYHGYENGHWTLGRQALLEPIEWTDDGWFVAKGGDLGQPLKKPSGKSVGQHGMALSDTFDGKRLGHQWSFFNPAQDEYRRLSFGNGAMSVQGRGKTPRDSSPLTVIAGDKAYQFEVQMEIEPGAIGGALLFYSDRLYVGVGSNGEKTVMHRYGQERPVEGLAPGKGGTLWLRVTNNQHIVTFHTSDDGKTWTKYPTQMEVSGYHHNVAGQFLALKPAIYAAGEGKVHFRDFRYRALD</sequence>
<dbReference type="InterPro" id="IPR041542">
    <property type="entry name" value="GH43_C2"/>
</dbReference>
<dbReference type="InterPro" id="IPR013320">
    <property type="entry name" value="ConA-like_dom_sf"/>
</dbReference>
<name>A0A562LDS1_9GAMM</name>
<feature type="site" description="Important for catalytic activity, responsible for pKa modulation of the active site Glu and correct orientation of both the proton donor and substrate" evidence="5">
    <location>
        <position position="169"/>
    </location>
</feature>
<organism evidence="9 10">
    <name type="scientific">Luteimonas cucumeris</name>
    <dbReference type="NCBI Taxonomy" id="985012"/>
    <lineage>
        <taxon>Bacteria</taxon>
        <taxon>Pseudomonadati</taxon>
        <taxon>Pseudomonadota</taxon>
        <taxon>Gammaproteobacteria</taxon>
        <taxon>Lysobacterales</taxon>
        <taxon>Lysobacteraceae</taxon>
        <taxon>Luteimonas</taxon>
    </lineage>
</organism>
<dbReference type="Proteomes" id="UP000315167">
    <property type="component" value="Unassembled WGS sequence"/>
</dbReference>
<feature type="chain" id="PRO_5022238881" evidence="7">
    <location>
        <begin position="31"/>
        <end position="538"/>
    </location>
</feature>
<dbReference type="GO" id="GO:0005975">
    <property type="term" value="P:carbohydrate metabolic process"/>
    <property type="evidence" value="ECO:0007669"/>
    <property type="project" value="InterPro"/>
</dbReference>
<dbReference type="GO" id="GO:0004553">
    <property type="term" value="F:hydrolase activity, hydrolyzing O-glycosyl compounds"/>
    <property type="evidence" value="ECO:0007669"/>
    <property type="project" value="InterPro"/>
</dbReference>
<dbReference type="InterPro" id="IPR023296">
    <property type="entry name" value="Glyco_hydro_beta-prop_sf"/>
</dbReference>
<keyword evidence="2 6" id="KW-0378">Hydrolase</keyword>
<feature type="active site" description="Proton donor" evidence="4">
    <location>
        <position position="224"/>
    </location>
</feature>
<evidence type="ECO:0000313" key="10">
    <source>
        <dbReference type="Proteomes" id="UP000315167"/>
    </source>
</evidence>
<dbReference type="AlphaFoldDB" id="A0A562LDS1"/>
<keyword evidence="7" id="KW-0732">Signal</keyword>
<dbReference type="Gene3D" id="2.115.10.20">
    <property type="entry name" value="Glycosyl hydrolase domain, family 43"/>
    <property type="match status" value="1"/>
</dbReference>
<feature type="signal peptide" evidence="7">
    <location>
        <begin position="1"/>
        <end position="30"/>
    </location>
</feature>
<dbReference type="SUPFAM" id="SSF75005">
    <property type="entry name" value="Arabinanase/levansucrase/invertase"/>
    <property type="match status" value="1"/>
</dbReference>
<comment type="similarity">
    <text evidence="1 6">Belongs to the glycosyl hydrolase 43 family.</text>
</comment>
<dbReference type="Pfam" id="PF17851">
    <property type="entry name" value="GH43_C2"/>
    <property type="match status" value="1"/>
</dbReference>
<evidence type="ECO:0000313" key="9">
    <source>
        <dbReference type="EMBL" id="TWI05793.1"/>
    </source>
</evidence>
<feature type="domain" description="Beta-xylosidase C-terminal Concanavalin A-like" evidence="8">
    <location>
        <begin position="357"/>
        <end position="535"/>
    </location>
</feature>
<evidence type="ECO:0000256" key="1">
    <source>
        <dbReference type="ARBA" id="ARBA00009865"/>
    </source>
</evidence>
<evidence type="ECO:0000256" key="3">
    <source>
        <dbReference type="ARBA" id="ARBA00023295"/>
    </source>
</evidence>